<keyword evidence="3" id="KW-1185">Reference proteome</keyword>
<name>A0A9W7ZQ18_9FUNG</name>
<organism evidence="2 3">
    <name type="scientific">Tieghemiomyces parasiticus</name>
    <dbReference type="NCBI Taxonomy" id="78921"/>
    <lineage>
        <taxon>Eukaryota</taxon>
        <taxon>Fungi</taxon>
        <taxon>Fungi incertae sedis</taxon>
        <taxon>Zoopagomycota</taxon>
        <taxon>Kickxellomycotina</taxon>
        <taxon>Dimargaritomycetes</taxon>
        <taxon>Dimargaritales</taxon>
        <taxon>Dimargaritaceae</taxon>
        <taxon>Tieghemiomyces</taxon>
    </lineage>
</organism>
<dbReference type="EMBL" id="JANBPT010001139">
    <property type="protein sequence ID" value="KAJ1909821.1"/>
    <property type="molecule type" value="Genomic_DNA"/>
</dbReference>
<feature type="signal peptide" evidence="1">
    <location>
        <begin position="1"/>
        <end position="31"/>
    </location>
</feature>
<dbReference type="AlphaFoldDB" id="A0A9W7ZQ18"/>
<feature type="chain" id="PRO_5040836731" evidence="1">
    <location>
        <begin position="32"/>
        <end position="504"/>
    </location>
</feature>
<evidence type="ECO:0000313" key="3">
    <source>
        <dbReference type="Proteomes" id="UP001150569"/>
    </source>
</evidence>
<evidence type="ECO:0000313" key="2">
    <source>
        <dbReference type="EMBL" id="KAJ1909821.1"/>
    </source>
</evidence>
<proteinExistence type="predicted"/>
<accession>A0A9W7ZQ18</accession>
<gene>
    <name evidence="2" type="ORF">IWQ60_010972</name>
</gene>
<comment type="caution">
    <text evidence="2">The sequence shown here is derived from an EMBL/GenBank/DDBJ whole genome shotgun (WGS) entry which is preliminary data.</text>
</comment>
<keyword evidence="1" id="KW-0732">Signal</keyword>
<reference evidence="2" key="1">
    <citation type="submission" date="2022-07" db="EMBL/GenBank/DDBJ databases">
        <title>Phylogenomic reconstructions and comparative analyses of Kickxellomycotina fungi.</title>
        <authorList>
            <person name="Reynolds N.K."/>
            <person name="Stajich J.E."/>
            <person name="Barry K."/>
            <person name="Grigoriev I.V."/>
            <person name="Crous P."/>
            <person name="Smith M.E."/>
        </authorList>
    </citation>
    <scope>NUCLEOTIDE SEQUENCE</scope>
    <source>
        <strain evidence="2">RSA 861</strain>
    </source>
</reference>
<protein>
    <submittedName>
        <fullName evidence="2">Uncharacterized protein</fullName>
    </submittedName>
</protein>
<sequence>MWPGPFHLGPGSAQWSVASLLVGLVVHVTLANTSQAVRGPAQRLPAELYGAIADTLNVKDYRELMHTEQAAMRMLLNTPRGRVIKTLDQYSHELAKYNAQPLRHANEPSIFASRLQHRMYKEGVLLYSLDQERVRDQFMDLQPSLHSFLRTTLYRCFIVDQLAKLGLDPLGDIYVHTAEEGAEDRGRLVVHYPPPSPPDAAAEVGQVKVRPGSREAYRGLFAEQGAAADIVIEVLSDSREELLGINQAAQVVHLDRPVHYRTAPPFQPPEGSVNGMGEGPDNALDHPVAAAIHVGHVNFLVQLTRYLFSPAFRAALTGQLHVVFPARHLHLALTLHHWWSGLVVAAQRRPGYVDHQMIALTWYDFTQAWAEEIAMGLYGSVLFGLAARGDVDTLRDYLTLVKPSVNVEYKWCLPYLILAAAQGSHEPMLEYLTTGDDWGPYDPETLLGVARRLGWSRAADRLTRLTGGVTQPSALSAYYRQFVNEWPVFIDATGRPSYIGYRGG</sequence>
<dbReference type="Proteomes" id="UP001150569">
    <property type="component" value="Unassembled WGS sequence"/>
</dbReference>
<evidence type="ECO:0000256" key="1">
    <source>
        <dbReference type="SAM" id="SignalP"/>
    </source>
</evidence>